<reference evidence="1 2" key="1">
    <citation type="submission" date="2020-03" db="EMBL/GenBank/DDBJ databases">
        <title>Sequencing the genomes of 1000 actinobacteria strains.</title>
        <authorList>
            <person name="Klenk H.-P."/>
        </authorList>
    </citation>
    <scope>NUCLEOTIDE SEQUENCE [LARGE SCALE GENOMIC DNA]</scope>
    <source>
        <strain evidence="1 2">DSM 45490</strain>
    </source>
</reference>
<accession>A0A7X5VBN2</accession>
<dbReference type="AlphaFoldDB" id="A0A7X5VBN2"/>
<keyword evidence="2" id="KW-1185">Reference proteome</keyword>
<proteinExistence type="predicted"/>
<gene>
    <name evidence="1" type="ORF">BJY22_003941</name>
</gene>
<evidence type="ECO:0000313" key="2">
    <source>
        <dbReference type="Proteomes" id="UP000555407"/>
    </source>
</evidence>
<protein>
    <submittedName>
        <fullName evidence="1">Uncharacterized protein</fullName>
    </submittedName>
</protein>
<dbReference type="RefSeq" id="WP_167208854.1">
    <property type="nucleotide sequence ID" value="NZ_JAASRO010000001.1"/>
</dbReference>
<name>A0A7X5VBN2_9ACTN</name>
<dbReference type="EMBL" id="JAASRO010000001">
    <property type="protein sequence ID" value="NIK58224.1"/>
    <property type="molecule type" value="Genomic_DNA"/>
</dbReference>
<organism evidence="1 2">
    <name type="scientific">Kribbella shirazensis</name>
    <dbReference type="NCBI Taxonomy" id="1105143"/>
    <lineage>
        <taxon>Bacteria</taxon>
        <taxon>Bacillati</taxon>
        <taxon>Actinomycetota</taxon>
        <taxon>Actinomycetes</taxon>
        <taxon>Propionibacteriales</taxon>
        <taxon>Kribbellaceae</taxon>
        <taxon>Kribbella</taxon>
    </lineage>
</organism>
<comment type="caution">
    <text evidence="1">The sequence shown here is derived from an EMBL/GenBank/DDBJ whole genome shotgun (WGS) entry which is preliminary data.</text>
</comment>
<sequence>MALVVGVVWLVDWFRGRLPGESYDLDPACAGKVYDDAAPYTGAAPHPVVAFSENEAGVLDFEWPLITERPVTDDVQLVACARLASEEPSGPTCGYHAPAMQVPIVVATYQVTVYELRTGRAMRTFTLQGKDTECPSFLYEGFDEGRLVSRLTDEQWRKALAPLVDENR</sequence>
<evidence type="ECO:0000313" key="1">
    <source>
        <dbReference type="EMBL" id="NIK58224.1"/>
    </source>
</evidence>
<dbReference type="Proteomes" id="UP000555407">
    <property type="component" value="Unassembled WGS sequence"/>
</dbReference>